<dbReference type="Proteomes" id="UP000594263">
    <property type="component" value="Unplaced"/>
</dbReference>
<dbReference type="PANTHER" id="PTHR15321:SF3">
    <property type="entry name" value="TP53-BINDING PROTEIN 1"/>
    <property type="match status" value="1"/>
</dbReference>
<dbReference type="EnsemblPlants" id="Kaladp0060s0244.2.v1.1">
    <property type="protein sequence ID" value="Kaladp0060s0244.2.v1.1"/>
    <property type="gene ID" value="Kaladp0060s0244.v1.1"/>
</dbReference>
<evidence type="ECO:0000259" key="2">
    <source>
        <dbReference type="PROSITE" id="PS50172"/>
    </source>
</evidence>
<keyword evidence="4" id="KW-1185">Reference proteome</keyword>
<dbReference type="InterPro" id="IPR036420">
    <property type="entry name" value="BRCT_dom_sf"/>
</dbReference>
<feature type="domain" description="BRCT" evidence="2">
    <location>
        <begin position="771"/>
        <end position="874"/>
    </location>
</feature>
<dbReference type="Gramene" id="Kaladp0060s0244.1.v1.1">
    <property type="protein sequence ID" value="Kaladp0060s0244.1.v1.1"/>
    <property type="gene ID" value="Kaladp0060s0244.v1.1"/>
</dbReference>
<accession>A0A7N0UEV4</accession>
<dbReference type="EnsemblPlants" id="Kaladp0060s0244.1.v1.1">
    <property type="protein sequence ID" value="Kaladp0060s0244.1.v1.1"/>
    <property type="gene ID" value="Kaladp0060s0244.v1.1"/>
</dbReference>
<dbReference type="SMART" id="SM00292">
    <property type="entry name" value="BRCT"/>
    <property type="match status" value="1"/>
</dbReference>
<reference evidence="3" key="1">
    <citation type="submission" date="2021-01" db="UniProtKB">
        <authorList>
            <consortium name="EnsemblPlants"/>
        </authorList>
    </citation>
    <scope>IDENTIFICATION</scope>
</reference>
<proteinExistence type="predicted"/>
<dbReference type="GO" id="GO:0045944">
    <property type="term" value="P:positive regulation of transcription by RNA polymerase II"/>
    <property type="evidence" value="ECO:0007669"/>
    <property type="project" value="TreeGrafter"/>
</dbReference>
<dbReference type="Gramene" id="Kaladp0060s0244.2.v1.1">
    <property type="protein sequence ID" value="Kaladp0060s0244.2.v1.1"/>
    <property type="gene ID" value="Kaladp0060s0244.v1.1"/>
</dbReference>
<name>A0A7N0UEV4_KALFE</name>
<evidence type="ECO:0000313" key="4">
    <source>
        <dbReference type="Proteomes" id="UP000594263"/>
    </source>
</evidence>
<feature type="region of interest" description="Disordered" evidence="1">
    <location>
        <begin position="380"/>
        <end position="406"/>
    </location>
</feature>
<dbReference type="AlphaFoldDB" id="A0A7N0UEV4"/>
<feature type="region of interest" description="Disordered" evidence="1">
    <location>
        <begin position="148"/>
        <end position="169"/>
    </location>
</feature>
<dbReference type="InterPro" id="IPR001357">
    <property type="entry name" value="BRCT_dom"/>
</dbReference>
<dbReference type="Gene3D" id="3.40.50.10190">
    <property type="entry name" value="BRCT domain"/>
    <property type="match status" value="2"/>
</dbReference>
<feature type="compositionally biased region" description="Polar residues" evidence="1">
    <location>
        <begin position="390"/>
        <end position="399"/>
    </location>
</feature>
<dbReference type="InterPro" id="IPR047252">
    <property type="entry name" value="TP53BP1-like"/>
</dbReference>
<evidence type="ECO:0000313" key="3">
    <source>
        <dbReference type="EnsemblPlants" id="Kaladp0060s0244.1.v1.1"/>
    </source>
</evidence>
<sequence>MASLGFRRPNFSEEAEWLPGWLQNSEATNFDNFTKEFEDRQVKLSEGKVDDGKDGDDGQYNNCCLFLSGADNSSYSLASPTASVLHLHLHISSDGNSQNTQSLLLDNYLAKAPEANAAQMQPDKCPFQARQTVNSGEILGTMSLLRGSASVPEAGPESPYSKGERHVKRSKDKTHKYDYFAHAVELSIAASEALLIHELLGNEEISASAASSLLEVSLKMKKARLQWVEKDSSPPDQLNISSEYLSDLDDSALVDDFADVGLCSTSSANCCINDSIMSHVKESPLVDLKADYKFRQSEVPNPEVSVDHTTGKFSEENWDINTNSVKALQHHLELEEIKFTDDDLVLKYDRAVQFGGLESCKPVLENAELSMKELQVGFNMHESEPHPPQRQLSANSTQSHNHDAPEGCQLNHLASGRFSRRWLGGWKSKDDCFNLKSDTKKHTAKDTAFEASSLSESVDVPDKSSYMDEQELKQPTAVQADTNVNGLTLTNMVDNELLISQDFAKHSSSLSIDPLCSAVPCSILSETLQSLQHGSLFPKDVEHVNHDPTPPSRNIPDNVNISDQMVKVKVLPTSNDKDSNFKVDKCINGNPISTFPDFMSTEVANPGWKGQPSVGDLTSNKTGYQEVCTKSTNSRSGFLTFQPKQGPPVFHIKGINRLQAASGLSGDKKLVCSGSHQVLDDFQLQEKTYVPQTEVTFAQDNFLPRKRVHFQEDEVELEHSKQLHFHNRQNGNEFVSTTKAKKLRTCNLLPEREICSQEVKRQLTNYRPCYGDKLIFHGLEFLLTGFRRRKEKETEELIKKYGGVVLSDIPFPTLKGKRSIQSNCQKLPVVLCLKKVQTSKFLYGCAVNAYILKVDWLMDSVLAGSVLQPEKYMILLNLSDEKHTRTRMHHAHKLIFEGVGVMFQGKHGFCTKLSMIFKYGGGQVFKTLRGLIHCSERKQILIQAVVTEDKSLVSRHLKHYAIERNLPIVSASWIINSLHSGNLLDFTERDYNFPRPLRRTSSEMPLSLSLSQEI</sequence>
<protein>
    <recommendedName>
        <fullName evidence="2">BRCT domain-containing protein</fullName>
    </recommendedName>
</protein>
<dbReference type="PANTHER" id="PTHR15321">
    <property type="entry name" value="TUMOR SUPPRESSOR P53-BINDING PROTEIN 1"/>
    <property type="match status" value="1"/>
</dbReference>
<dbReference type="SUPFAM" id="SSF52113">
    <property type="entry name" value="BRCT domain"/>
    <property type="match status" value="2"/>
</dbReference>
<dbReference type="PROSITE" id="PS50172">
    <property type="entry name" value="BRCT"/>
    <property type="match status" value="2"/>
</dbReference>
<organism evidence="3 4">
    <name type="scientific">Kalanchoe fedtschenkoi</name>
    <name type="common">Lavender scallops</name>
    <name type="synonym">South American air plant</name>
    <dbReference type="NCBI Taxonomy" id="63787"/>
    <lineage>
        <taxon>Eukaryota</taxon>
        <taxon>Viridiplantae</taxon>
        <taxon>Streptophyta</taxon>
        <taxon>Embryophyta</taxon>
        <taxon>Tracheophyta</taxon>
        <taxon>Spermatophyta</taxon>
        <taxon>Magnoliopsida</taxon>
        <taxon>eudicotyledons</taxon>
        <taxon>Gunneridae</taxon>
        <taxon>Pentapetalae</taxon>
        <taxon>Saxifragales</taxon>
        <taxon>Crassulaceae</taxon>
        <taxon>Kalanchoe</taxon>
    </lineage>
</organism>
<dbReference type="GO" id="GO:0005634">
    <property type="term" value="C:nucleus"/>
    <property type="evidence" value="ECO:0007669"/>
    <property type="project" value="TreeGrafter"/>
</dbReference>
<feature type="domain" description="BRCT" evidence="2">
    <location>
        <begin position="891"/>
        <end position="991"/>
    </location>
</feature>
<dbReference type="GO" id="GO:0042393">
    <property type="term" value="F:histone binding"/>
    <property type="evidence" value="ECO:0007669"/>
    <property type="project" value="TreeGrafter"/>
</dbReference>
<dbReference type="GO" id="GO:0000077">
    <property type="term" value="P:DNA damage checkpoint signaling"/>
    <property type="evidence" value="ECO:0007669"/>
    <property type="project" value="TreeGrafter"/>
</dbReference>
<evidence type="ECO:0000256" key="1">
    <source>
        <dbReference type="SAM" id="MobiDB-lite"/>
    </source>
</evidence>
<dbReference type="Pfam" id="PF18428">
    <property type="entry name" value="BRCT_3"/>
    <property type="match status" value="1"/>
</dbReference>
<dbReference type="FunFam" id="3.40.50.10190:FF:000081">
    <property type="entry name" value="BRCA1 C Terminus domain containing protein expressed"/>
    <property type="match status" value="1"/>
</dbReference>